<evidence type="ECO:0000256" key="4">
    <source>
        <dbReference type="PIRSR" id="PIRSR606710-1"/>
    </source>
</evidence>
<feature type="active site" description="Proton acceptor" evidence="4">
    <location>
        <position position="47"/>
    </location>
</feature>
<gene>
    <name evidence="9" type="ORF">SAMN05444008_101313</name>
</gene>
<dbReference type="Gene3D" id="2.60.120.200">
    <property type="match status" value="1"/>
</dbReference>
<dbReference type="GO" id="GO:0004553">
    <property type="term" value="F:hydrolase activity, hydrolyzing O-glycosyl compounds"/>
    <property type="evidence" value="ECO:0007669"/>
    <property type="project" value="InterPro"/>
</dbReference>
<evidence type="ECO:0000256" key="6">
    <source>
        <dbReference type="RuleBase" id="RU361187"/>
    </source>
</evidence>
<dbReference type="InterPro" id="IPR051795">
    <property type="entry name" value="Glycosyl_Hydrlase_43"/>
</dbReference>
<feature type="domain" description="Beta-xylosidase C-terminal Concanavalin A-like" evidence="8">
    <location>
        <begin position="341"/>
        <end position="538"/>
    </location>
</feature>
<dbReference type="Proteomes" id="UP000184368">
    <property type="component" value="Unassembled WGS sequence"/>
</dbReference>
<feature type="site" description="Important for catalytic activity, responsible for pKa modulation of the active site Glu and correct orientation of both the proton donor and substrate" evidence="5">
    <location>
        <position position="155"/>
    </location>
</feature>
<evidence type="ECO:0000256" key="2">
    <source>
        <dbReference type="ARBA" id="ARBA00022801"/>
    </source>
</evidence>
<keyword evidence="2 6" id="KW-0378">Hydrolase</keyword>
<sequence>MRFPILLLLAGLTYTSAAQQPFVSKVWVADNGDGTYKNPILHADYSDPDAIRVGDDYYLTSSSFEDVPGLPILHSKDLVNWRIIGHALPRQYPYAHFSVPRHGEGVWAPALRYHKGEFYLYYPDPDFGIYLTKTKNPAGPWSDPVLVVGGKGLIDPCPLWDEDGKVYLAHAYAGSRSGIKSVLSIKRLNPEGTAAIDEGVLVYDGHEQDPTIEGPKLYKRNGYYYIFAPAGGVSTGWQLVLRSKNIYGPYERKVVMDQGGTPVNGPHQGAWVSTQTGEDWFLHFQDKAAYGRVVHLQPMQWKADWPVIGIDKDGDGKGEPVLRYPKPNVGKQWPVQTPPDSDEFNSATLGLQWQWMANPKATWAFTNPANGLLRLFSDKLPDSARNLWEASNVLLQKLPAETFMVTTKLQFSPNPKLEGERAGLVMMGMSYAGLALKSTKEGMQLVSLRCKDAIKGSREQEVLIAPVSTPILYLRMKVGKGAQCRFSYSLDGNRFVDAGEPFTAEMGRWIGAKMGLFCTRNTQINDAGFVDVDWWRVEALK</sequence>
<evidence type="ECO:0000256" key="5">
    <source>
        <dbReference type="PIRSR" id="PIRSR606710-2"/>
    </source>
</evidence>
<evidence type="ECO:0000313" key="9">
    <source>
        <dbReference type="EMBL" id="SHE38371.1"/>
    </source>
</evidence>
<dbReference type="GO" id="GO:0005975">
    <property type="term" value="P:carbohydrate metabolic process"/>
    <property type="evidence" value="ECO:0007669"/>
    <property type="project" value="InterPro"/>
</dbReference>
<keyword evidence="7" id="KW-0732">Signal</keyword>
<name>A0A1M4T1P8_9BACT</name>
<dbReference type="InterPro" id="IPR041542">
    <property type="entry name" value="GH43_C2"/>
</dbReference>
<feature type="active site" description="Proton donor" evidence="4">
    <location>
        <position position="213"/>
    </location>
</feature>
<dbReference type="SUPFAM" id="SSF49899">
    <property type="entry name" value="Concanavalin A-like lectins/glucanases"/>
    <property type="match status" value="1"/>
</dbReference>
<keyword evidence="10" id="KW-1185">Reference proteome</keyword>
<dbReference type="AlphaFoldDB" id="A0A1M4T1P8"/>
<dbReference type="OrthoDB" id="9801455at2"/>
<dbReference type="EMBL" id="FQUO01000001">
    <property type="protein sequence ID" value="SHE38371.1"/>
    <property type="molecule type" value="Genomic_DNA"/>
</dbReference>
<evidence type="ECO:0000259" key="8">
    <source>
        <dbReference type="Pfam" id="PF17851"/>
    </source>
</evidence>
<comment type="similarity">
    <text evidence="1 6">Belongs to the glycosyl hydrolase 43 family.</text>
</comment>
<dbReference type="InterPro" id="IPR023296">
    <property type="entry name" value="Glyco_hydro_beta-prop_sf"/>
</dbReference>
<dbReference type="PANTHER" id="PTHR42812">
    <property type="entry name" value="BETA-XYLOSIDASE"/>
    <property type="match status" value="1"/>
</dbReference>
<dbReference type="CDD" id="cd09001">
    <property type="entry name" value="GH43_FsAxh1-like"/>
    <property type="match status" value="1"/>
</dbReference>
<dbReference type="Gene3D" id="2.115.10.20">
    <property type="entry name" value="Glycosyl hydrolase domain, family 43"/>
    <property type="match status" value="1"/>
</dbReference>
<evidence type="ECO:0000256" key="7">
    <source>
        <dbReference type="SAM" id="SignalP"/>
    </source>
</evidence>
<dbReference type="PANTHER" id="PTHR42812:SF12">
    <property type="entry name" value="BETA-XYLOSIDASE-RELATED"/>
    <property type="match status" value="1"/>
</dbReference>
<reference evidence="9 10" key="1">
    <citation type="submission" date="2016-11" db="EMBL/GenBank/DDBJ databases">
        <authorList>
            <person name="Jaros S."/>
            <person name="Januszkiewicz K."/>
            <person name="Wedrychowicz H."/>
        </authorList>
    </citation>
    <scope>NUCLEOTIDE SEQUENCE [LARGE SCALE GENOMIC DNA]</scope>
    <source>
        <strain evidence="9 10">DSM 26897</strain>
    </source>
</reference>
<organism evidence="9 10">
    <name type="scientific">Cnuella takakiae</name>
    <dbReference type="NCBI Taxonomy" id="1302690"/>
    <lineage>
        <taxon>Bacteria</taxon>
        <taxon>Pseudomonadati</taxon>
        <taxon>Bacteroidota</taxon>
        <taxon>Chitinophagia</taxon>
        <taxon>Chitinophagales</taxon>
        <taxon>Chitinophagaceae</taxon>
        <taxon>Cnuella</taxon>
    </lineage>
</organism>
<accession>A0A1M4T1P8</accession>
<dbReference type="Pfam" id="PF04616">
    <property type="entry name" value="Glyco_hydro_43"/>
    <property type="match status" value="1"/>
</dbReference>
<feature type="chain" id="PRO_5009907434" evidence="7">
    <location>
        <begin position="19"/>
        <end position="541"/>
    </location>
</feature>
<proteinExistence type="inferred from homology"/>
<dbReference type="STRING" id="1302690.BUE76_01140"/>
<dbReference type="SUPFAM" id="SSF75005">
    <property type="entry name" value="Arabinanase/levansucrase/invertase"/>
    <property type="match status" value="1"/>
</dbReference>
<keyword evidence="3 6" id="KW-0326">Glycosidase</keyword>
<feature type="signal peptide" evidence="7">
    <location>
        <begin position="1"/>
        <end position="18"/>
    </location>
</feature>
<dbReference type="RefSeq" id="WP_073039320.1">
    <property type="nucleotide sequence ID" value="NZ_FQUO01000001.1"/>
</dbReference>
<dbReference type="InterPro" id="IPR013320">
    <property type="entry name" value="ConA-like_dom_sf"/>
</dbReference>
<evidence type="ECO:0000256" key="3">
    <source>
        <dbReference type="ARBA" id="ARBA00023295"/>
    </source>
</evidence>
<dbReference type="Pfam" id="PF17851">
    <property type="entry name" value="GH43_C2"/>
    <property type="match status" value="1"/>
</dbReference>
<evidence type="ECO:0000313" key="10">
    <source>
        <dbReference type="Proteomes" id="UP000184368"/>
    </source>
</evidence>
<protein>
    <submittedName>
        <fullName evidence="9">Beta-xylosidase</fullName>
    </submittedName>
</protein>
<evidence type="ECO:0000256" key="1">
    <source>
        <dbReference type="ARBA" id="ARBA00009865"/>
    </source>
</evidence>
<dbReference type="InterPro" id="IPR006710">
    <property type="entry name" value="Glyco_hydro_43"/>
</dbReference>